<organism evidence="1 2">
    <name type="scientific">Cyclobacterium lianum</name>
    <dbReference type="NCBI Taxonomy" id="388280"/>
    <lineage>
        <taxon>Bacteria</taxon>
        <taxon>Pseudomonadati</taxon>
        <taxon>Bacteroidota</taxon>
        <taxon>Cytophagia</taxon>
        <taxon>Cytophagales</taxon>
        <taxon>Cyclobacteriaceae</taxon>
        <taxon>Cyclobacterium</taxon>
    </lineage>
</organism>
<protein>
    <submittedName>
        <fullName evidence="1">GxxExxY protein</fullName>
    </submittedName>
</protein>
<dbReference type="NCBIfam" id="TIGR04256">
    <property type="entry name" value="GxxExxY"/>
    <property type="match status" value="1"/>
</dbReference>
<evidence type="ECO:0000313" key="1">
    <source>
        <dbReference type="EMBL" id="SHM30943.1"/>
    </source>
</evidence>
<sequence>MELNDLTYRIIGCVYKVHSGLGPGLLESAYEVCLEHELLKAGLKVERQKPLPVQYDQIKMDAGYRIDLLINDQVIVEIKSVEAIAPIHRAQVMTYLKLSGLKVGLLLNFNAQDMKKGITRIIM</sequence>
<dbReference type="Gene3D" id="3.90.320.10">
    <property type="match status" value="1"/>
</dbReference>
<dbReference type="Pfam" id="PF13366">
    <property type="entry name" value="PDDEXK_3"/>
    <property type="match status" value="1"/>
</dbReference>
<dbReference type="AlphaFoldDB" id="A0A1M7HRH3"/>
<dbReference type="EMBL" id="FRCY01000001">
    <property type="protein sequence ID" value="SHM30943.1"/>
    <property type="molecule type" value="Genomic_DNA"/>
</dbReference>
<evidence type="ECO:0000313" key="2">
    <source>
        <dbReference type="Proteomes" id="UP000184513"/>
    </source>
</evidence>
<gene>
    <name evidence="1" type="ORF">SAMN04488057_10124</name>
</gene>
<dbReference type="OrthoDB" id="1119698at2"/>
<reference evidence="1 2" key="1">
    <citation type="submission" date="2016-11" db="EMBL/GenBank/DDBJ databases">
        <authorList>
            <person name="Jaros S."/>
            <person name="Januszkiewicz K."/>
            <person name="Wedrychowicz H."/>
        </authorList>
    </citation>
    <scope>NUCLEOTIDE SEQUENCE [LARGE SCALE GENOMIC DNA]</scope>
    <source>
        <strain evidence="1 2">CGMCC 1.6102</strain>
    </source>
</reference>
<dbReference type="STRING" id="388280.SAMN04488057_10124"/>
<dbReference type="Proteomes" id="UP000184513">
    <property type="component" value="Unassembled WGS sequence"/>
</dbReference>
<dbReference type="InterPro" id="IPR026350">
    <property type="entry name" value="GxxExxY"/>
</dbReference>
<name>A0A1M7HRH3_9BACT</name>
<dbReference type="RefSeq" id="WP_073089830.1">
    <property type="nucleotide sequence ID" value="NZ_FRCY01000001.1"/>
</dbReference>
<proteinExistence type="predicted"/>
<keyword evidence="2" id="KW-1185">Reference proteome</keyword>
<dbReference type="InterPro" id="IPR011604">
    <property type="entry name" value="PDDEXK-like_dom_sf"/>
</dbReference>
<accession>A0A1M7HRH3</accession>